<dbReference type="PROSITE" id="PS51375">
    <property type="entry name" value="PPR"/>
    <property type="match status" value="1"/>
</dbReference>
<evidence type="ECO:0000313" key="4">
    <source>
        <dbReference type="EMBL" id="KAK6931722.1"/>
    </source>
</evidence>
<comment type="caution">
    <text evidence="4">The sequence shown here is derived from an EMBL/GenBank/DDBJ whole genome shotgun (WGS) entry which is preliminary data.</text>
</comment>
<name>A0AAN8VQT0_9MAGN</name>
<keyword evidence="2" id="KW-0677">Repeat</keyword>
<dbReference type="InterPro" id="IPR051114">
    <property type="entry name" value="Mito_RNA_Proc_CCM1"/>
</dbReference>
<proteinExistence type="inferred from homology"/>
<dbReference type="PANTHER" id="PTHR47934:SF6">
    <property type="entry name" value="MITOCHONDRIAL GROUP I INTRON SPLICING FACTOR CCM1-RELATED"/>
    <property type="match status" value="1"/>
</dbReference>
<dbReference type="GO" id="GO:0006396">
    <property type="term" value="P:RNA processing"/>
    <property type="evidence" value="ECO:0007669"/>
    <property type="project" value="TreeGrafter"/>
</dbReference>
<dbReference type="NCBIfam" id="TIGR00756">
    <property type="entry name" value="PPR"/>
    <property type="match status" value="1"/>
</dbReference>
<organism evidence="4 5">
    <name type="scientific">Dillenia turbinata</name>
    <dbReference type="NCBI Taxonomy" id="194707"/>
    <lineage>
        <taxon>Eukaryota</taxon>
        <taxon>Viridiplantae</taxon>
        <taxon>Streptophyta</taxon>
        <taxon>Embryophyta</taxon>
        <taxon>Tracheophyta</taxon>
        <taxon>Spermatophyta</taxon>
        <taxon>Magnoliopsida</taxon>
        <taxon>eudicotyledons</taxon>
        <taxon>Gunneridae</taxon>
        <taxon>Pentapetalae</taxon>
        <taxon>Dilleniales</taxon>
        <taxon>Dilleniaceae</taxon>
        <taxon>Dillenia</taxon>
    </lineage>
</organism>
<dbReference type="GO" id="GO:0005739">
    <property type="term" value="C:mitochondrion"/>
    <property type="evidence" value="ECO:0007669"/>
    <property type="project" value="TreeGrafter"/>
</dbReference>
<dbReference type="Gene3D" id="1.25.40.10">
    <property type="entry name" value="Tetratricopeptide repeat domain"/>
    <property type="match status" value="1"/>
</dbReference>
<keyword evidence="5" id="KW-1185">Reference proteome</keyword>
<dbReference type="EMBL" id="JBAMMX010000011">
    <property type="protein sequence ID" value="KAK6931722.1"/>
    <property type="molecule type" value="Genomic_DNA"/>
</dbReference>
<dbReference type="InterPro" id="IPR002885">
    <property type="entry name" value="PPR_rpt"/>
</dbReference>
<evidence type="ECO:0000313" key="5">
    <source>
        <dbReference type="Proteomes" id="UP001370490"/>
    </source>
</evidence>
<dbReference type="Pfam" id="PF13041">
    <property type="entry name" value="PPR_2"/>
    <property type="match status" value="1"/>
</dbReference>
<dbReference type="PANTHER" id="PTHR47934">
    <property type="entry name" value="PENTATRICOPEPTIDE REPEAT-CONTAINING PROTEIN PET309, MITOCHONDRIAL"/>
    <property type="match status" value="1"/>
</dbReference>
<dbReference type="AlphaFoldDB" id="A0AAN8VQT0"/>
<evidence type="ECO:0000256" key="3">
    <source>
        <dbReference type="PROSITE-ProRule" id="PRU00708"/>
    </source>
</evidence>
<comment type="similarity">
    <text evidence="1">Belongs to the PPR family. P subfamily.</text>
</comment>
<gene>
    <name evidence="4" type="ORF">RJ641_003515</name>
</gene>
<accession>A0AAN8VQT0</accession>
<dbReference type="Pfam" id="PF01535">
    <property type="entry name" value="PPR"/>
    <property type="match status" value="1"/>
</dbReference>
<protein>
    <submittedName>
        <fullName evidence="4">Pentatricopeptide repeat</fullName>
    </submittedName>
</protein>
<dbReference type="InterPro" id="IPR011990">
    <property type="entry name" value="TPR-like_helical_dom_sf"/>
</dbReference>
<dbReference type="GO" id="GO:0007005">
    <property type="term" value="P:mitochondrion organization"/>
    <property type="evidence" value="ECO:0007669"/>
    <property type="project" value="TreeGrafter"/>
</dbReference>
<evidence type="ECO:0000256" key="1">
    <source>
        <dbReference type="ARBA" id="ARBA00007626"/>
    </source>
</evidence>
<dbReference type="GO" id="GO:0003729">
    <property type="term" value="F:mRNA binding"/>
    <property type="evidence" value="ECO:0007669"/>
    <property type="project" value="TreeGrafter"/>
</dbReference>
<dbReference type="Proteomes" id="UP001370490">
    <property type="component" value="Unassembled WGS sequence"/>
</dbReference>
<sequence length="106" mass="11969">MGDSSLCPNVVVYMALIDGLCKNNCIEEANRLFHEMQQKCILMDRTAYTSLIDGNLKHGNLQGALDLRNRMFEIGKGVPPDDVVYGVLIRKYYELGKVDEALEMQN</sequence>
<evidence type="ECO:0000256" key="2">
    <source>
        <dbReference type="ARBA" id="ARBA00022737"/>
    </source>
</evidence>
<reference evidence="4 5" key="1">
    <citation type="submission" date="2023-12" db="EMBL/GenBank/DDBJ databases">
        <title>A high-quality genome assembly for Dillenia turbinata (Dilleniales).</title>
        <authorList>
            <person name="Chanderbali A."/>
        </authorList>
    </citation>
    <scope>NUCLEOTIDE SEQUENCE [LARGE SCALE GENOMIC DNA]</scope>
    <source>
        <strain evidence="4">LSX21</strain>
        <tissue evidence="4">Leaf</tissue>
    </source>
</reference>
<feature type="repeat" description="PPR" evidence="3">
    <location>
        <begin position="9"/>
        <end position="43"/>
    </location>
</feature>